<dbReference type="Gene3D" id="1.10.238.20">
    <property type="entry name" value="Pheromone/general odorant binding protein domain"/>
    <property type="match status" value="1"/>
</dbReference>
<reference evidence="3" key="1">
    <citation type="submission" date="2019-05" db="EMBL/GenBank/DDBJ databases">
        <title>The identification and expression analysis of odorant binding protein genes in Encarsia formosa by antennal transcriptome analysis.</title>
        <authorList>
            <person name="He Y."/>
        </authorList>
    </citation>
    <scope>NUCLEOTIDE SEQUENCE</scope>
    <source>
        <tissue evidence="3">Antenna</tissue>
    </source>
</reference>
<dbReference type="GO" id="GO:0005615">
    <property type="term" value="C:extracellular space"/>
    <property type="evidence" value="ECO:0007669"/>
    <property type="project" value="TreeGrafter"/>
</dbReference>
<organism evidence="3">
    <name type="scientific">Encarsia formosa</name>
    <name type="common">Whitefly parasite</name>
    <dbReference type="NCBI Taxonomy" id="32400"/>
    <lineage>
        <taxon>Eukaryota</taxon>
        <taxon>Metazoa</taxon>
        <taxon>Ecdysozoa</taxon>
        <taxon>Arthropoda</taxon>
        <taxon>Hexapoda</taxon>
        <taxon>Insecta</taxon>
        <taxon>Pterygota</taxon>
        <taxon>Neoptera</taxon>
        <taxon>Endopterygota</taxon>
        <taxon>Hymenoptera</taxon>
        <taxon>Apocrita</taxon>
        <taxon>Proctotrupomorpha</taxon>
        <taxon>Chalcidoidea</taxon>
        <taxon>Aphelinidae</taxon>
        <taxon>Coccophaginae</taxon>
        <taxon>Encarsia</taxon>
    </lineage>
</organism>
<evidence type="ECO:0000313" key="3">
    <source>
        <dbReference type="EMBL" id="QDJ95978.1"/>
    </source>
</evidence>
<protein>
    <submittedName>
        <fullName evidence="3">Odorant-binding protein 35</fullName>
    </submittedName>
</protein>
<keyword evidence="1 2" id="KW-0732">Signal</keyword>
<evidence type="ECO:0000256" key="1">
    <source>
        <dbReference type="ARBA" id="ARBA00022729"/>
    </source>
</evidence>
<proteinExistence type="evidence at transcript level"/>
<evidence type="ECO:0000256" key="2">
    <source>
        <dbReference type="SAM" id="SignalP"/>
    </source>
</evidence>
<dbReference type="GO" id="GO:0007608">
    <property type="term" value="P:sensory perception of smell"/>
    <property type="evidence" value="ECO:0007669"/>
    <property type="project" value="TreeGrafter"/>
</dbReference>
<dbReference type="GO" id="GO:0005549">
    <property type="term" value="F:odorant binding"/>
    <property type="evidence" value="ECO:0007669"/>
    <property type="project" value="InterPro"/>
</dbReference>
<dbReference type="CDD" id="cd23992">
    <property type="entry name" value="PBP_GOBP"/>
    <property type="match status" value="1"/>
</dbReference>
<dbReference type="PANTHER" id="PTHR11857">
    <property type="entry name" value="ODORANT BINDING PROTEIN-RELATED"/>
    <property type="match status" value="1"/>
</dbReference>
<dbReference type="AlphaFoldDB" id="A0A514TTZ0"/>
<dbReference type="InterPro" id="IPR006170">
    <property type="entry name" value="PBP/GOBP"/>
</dbReference>
<sequence length="129" mass="14487">MKAFIATLFLLIAVAHVRSHPPPELKAHYDQCKKDNGITEDLGDSLNVEDKKVKCFLACMMTKMGKMADGKVILEKEMEYISMHFPNADENLKKKVTECTTKANELTDQCEAAAIMYKCTKDKTGEPLN</sequence>
<dbReference type="SUPFAM" id="SSF47565">
    <property type="entry name" value="Insect pheromone/odorant-binding proteins"/>
    <property type="match status" value="1"/>
</dbReference>
<accession>A0A514TTZ0</accession>
<feature type="chain" id="PRO_5021810936" evidence="2">
    <location>
        <begin position="20"/>
        <end position="129"/>
    </location>
</feature>
<name>A0A514TTZ0_ENCFO</name>
<dbReference type="InterPro" id="IPR036728">
    <property type="entry name" value="PBP_GOBP_sf"/>
</dbReference>
<dbReference type="Pfam" id="PF01395">
    <property type="entry name" value="PBP_GOBP"/>
    <property type="match status" value="1"/>
</dbReference>
<dbReference type="EMBL" id="MK990500">
    <property type="protein sequence ID" value="QDJ95978.1"/>
    <property type="molecule type" value="mRNA"/>
</dbReference>
<feature type="signal peptide" evidence="2">
    <location>
        <begin position="1"/>
        <end position="19"/>
    </location>
</feature>
<dbReference type="SMART" id="SM00708">
    <property type="entry name" value="PhBP"/>
    <property type="match status" value="1"/>
</dbReference>